<dbReference type="InterPro" id="IPR012902">
    <property type="entry name" value="N_methyl_site"/>
</dbReference>
<dbReference type="Pfam" id="PF07963">
    <property type="entry name" value="N_methyl"/>
    <property type="match status" value="1"/>
</dbReference>
<evidence type="ECO:0000256" key="1">
    <source>
        <dbReference type="ARBA" id="ARBA00004442"/>
    </source>
</evidence>
<evidence type="ECO:0000256" key="3">
    <source>
        <dbReference type="SAM" id="Phobius"/>
    </source>
</evidence>
<protein>
    <recommendedName>
        <fullName evidence="6">Prepilin-type cleavage/methylation domain-containing protein</fullName>
    </recommendedName>
</protein>
<proteinExistence type="predicted"/>
<evidence type="ECO:0000256" key="2">
    <source>
        <dbReference type="ARBA" id="ARBA00023237"/>
    </source>
</evidence>
<dbReference type="PROSITE" id="PS00409">
    <property type="entry name" value="PROKAR_NTER_METHYL"/>
    <property type="match status" value="1"/>
</dbReference>
<keyword evidence="5" id="KW-1185">Reference proteome</keyword>
<accession>A0ABQ2CWL3</accession>
<keyword evidence="3" id="KW-0472">Membrane</keyword>
<dbReference type="Proteomes" id="UP000632222">
    <property type="component" value="Unassembled WGS sequence"/>
</dbReference>
<evidence type="ECO:0000313" key="5">
    <source>
        <dbReference type="Proteomes" id="UP000632222"/>
    </source>
</evidence>
<dbReference type="EMBL" id="BMOD01000003">
    <property type="protein sequence ID" value="GGJ27926.1"/>
    <property type="molecule type" value="Genomic_DNA"/>
</dbReference>
<comment type="subcellular location">
    <subcellularLocation>
        <location evidence="1">Cell outer membrane</location>
    </subcellularLocation>
</comment>
<keyword evidence="2" id="KW-0998">Cell outer membrane</keyword>
<evidence type="ECO:0000313" key="4">
    <source>
        <dbReference type="EMBL" id="GGJ27926.1"/>
    </source>
</evidence>
<sequence length="149" mass="16100">MPRSVKSNKHQHQNQQAGVTLIEIMFAILIVSLVLGTIVVQMSKLYTSNKKNTSVLSVNTLAANEIESLKESWTNATTATTNWQNGSYTPTSTSVTFSCATWTSLTTPPTTFGSSCATSSTATSTLKRVRLTTTYGGKTQNLYLDIAIP</sequence>
<dbReference type="Gene3D" id="3.30.700.10">
    <property type="entry name" value="Glycoprotein, Type 4 Pilin"/>
    <property type="match status" value="1"/>
</dbReference>
<comment type="caution">
    <text evidence="4">The sequence shown here is derived from an EMBL/GenBank/DDBJ whole genome shotgun (WGS) entry which is preliminary data.</text>
</comment>
<keyword evidence="3" id="KW-1133">Transmembrane helix</keyword>
<reference evidence="5" key="1">
    <citation type="journal article" date="2019" name="Int. J. Syst. Evol. Microbiol.">
        <title>The Global Catalogue of Microorganisms (GCM) 10K type strain sequencing project: providing services to taxonomists for standard genome sequencing and annotation.</title>
        <authorList>
            <consortium name="The Broad Institute Genomics Platform"/>
            <consortium name="The Broad Institute Genome Sequencing Center for Infectious Disease"/>
            <person name="Wu L."/>
            <person name="Ma J."/>
        </authorList>
    </citation>
    <scope>NUCLEOTIDE SEQUENCE [LARGE SCALE GENOMIC DNA]</scope>
    <source>
        <strain evidence="5">JCM 14370</strain>
    </source>
</reference>
<evidence type="ECO:0008006" key="6">
    <source>
        <dbReference type="Google" id="ProtNLM"/>
    </source>
</evidence>
<organism evidence="4 5">
    <name type="scientific">Deinococcus roseus</name>
    <dbReference type="NCBI Taxonomy" id="392414"/>
    <lineage>
        <taxon>Bacteria</taxon>
        <taxon>Thermotogati</taxon>
        <taxon>Deinococcota</taxon>
        <taxon>Deinococci</taxon>
        <taxon>Deinococcales</taxon>
        <taxon>Deinococcaceae</taxon>
        <taxon>Deinococcus</taxon>
    </lineage>
</organism>
<gene>
    <name evidence="4" type="ORF">GCM10008938_12490</name>
</gene>
<name>A0ABQ2CWL3_9DEIO</name>
<feature type="transmembrane region" description="Helical" evidence="3">
    <location>
        <begin position="21"/>
        <end position="42"/>
    </location>
</feature>
<keyword evidence="3" id="KW-0812">Transmembrane</keyword>